<name>A0AAN8XRY0_HALRR</name>
<organism evidence="1 2">
    <name type="scientific">Halocaridina rubra</name>
    <name type="common">Hawaiian red shrimp</name>
    <dbReference type="NCBI Taxonomy" id="373956"/>
    <lineage>
        <taxon>Eukaryota</taxon>
        <taxon>Metazoa</taxon>
        <taxon>Ecdysozoa</taxon>
        <taxon>Arthropoda</taxon>
        <taxon>Crustacea</taxon>
        <taxon>Multicrustacea</taxon>
        <taxon>Malacostraca</taxon>
        <taxon>Eumalacostraca</taxon>
        <taxon>Eucarida</taxon>
        <taxon>Decapoda</taxon>
        <taxon>Pleocyemata</taxon>
        <taxon>Caridea</taxon>
        <taxon>Atyoidea</taxon>
        <taxon>Atyidae</taxon>
        <taxon>Halocaridina</taxon>
    </lineage>
</organism>
<proteinExistence type="predicted"/>
<dbReference type="AlphaFoldDB" id="A0AAN8XRY0"/>
<accession>A0AAN8XRY0</accession>
<evidence type="ECO:0000313" key="1">
    <source>
        <dbReference type="EMBL" id="KAK7083135.1"/>
    </source>
</evidence>
<comment type="caution">
    <text evidence="1">The sequence shown here is derived from an EMBL/GenBank/DDBJ whole genome shotgun (WGS) entry which is preliminary data.</text>
</comment>
<keyword evidence="2" id="KW-1185">Reference proteome</keyword>
<reference evidence="1 2" key="1">
    <citation type="submission" date="2023-11" db="EMBL/GenBank/DDBJ databases">
        <title>Halocaridina rubra genome assembly.</title>
        <authorList>
            <person name="Smith C."/>
        </authorList>
    </citation>
    <scope>NUCLEOTIDE SEQUENCE [LARGE SCALE GENOMIC DNA]</scope>
    <source>
        <strain evidence="1">EP-1</strain>
        <tissue evidence="1">Whole</tissue>
    </source>
</reference>
<dbReference type="EMBL" id="JAXCGZ010003800">
    <property type="protein sequence ID" value="KAK7083135.1"/>
    <property type="molecule type" value="Genomic_DNA"/>
</dbReference>
<sequence length="310" mass="34487">MRRESQQVESAISHGEEVRNALVLVRNIVEGAESLDDMKVALERSRELESRSVRWLDDNLDTFPLCTTPPSIAKWLVAGTSNGVYAEHIIDGVTRHSKISWDGEKLLIHASRIDSPHPDAFILEFERVKCLAERSRYIVFLDLAWSGANPTRVCIEVDGESGRGERFVTLCTGERGPSYLGMGFNIGTADKGTLTSQKFREVPDGKLADMIIETRQCMKSVEIGMVGSGDIWQCDYTFNSVRQSEGTISQFCIYLQEHLIPVNTIFGSVVSGLRGVILAAAHYPISEVKILDCGIIIPMKRKNISTHDDL</sequence>
<dbReference type="Proteomes" id="UP001381693">
    <property type="component" value="Unassembled WGS sequence"/>
</dbReference>
<evidence type="ECO:0000313" key="2">
    <source>
        <dbReference type="Proteomes" id="UP001381693"/>
    </source>
</evidence>
<gene>
    <name evidence="1" type="ORF">SK128_001730</name>
</gene>
<dbReference type="InterPro" id="IPR029000">
    <property type="entry name" value="Cyclophilin-like_dom_sf"/>
</dbReference>
<protein>
    <submittedName>
        <fullName evidence="1">Uncharacterized protein</fullName>
    </submittedName>
</protein>
<dbReference type="Gene3D" id="2.40.100.10">
    <property type="entry name" value="Cyclophilin-like"/>
    <property type="match status" value="1"/>
</dbReference>